<comment type="caution">
    <text evidence="1">The sequence shown here is derived from an EMBL/GenBank/DDBJ whole genome shotgun (WGS) entry which is preliminary data.</text>
</comment>
<dbReference type="Proteomes" id="UP000319825">
    <property type="component" value="Unassembled WGS sequence"/>
</dbReference>
<gene>
    <name evidence="1" type="ORF">JD77_05151</name>
</gene>
<sequence>MRARLPAVVRVADHHAAGPHWICAACAQPWPCPTWTNLPIDAALRRALLPGFSLLTRQAIRDLRGRPEGPEPPEIVKRFLWFLPLTDEEARAVARRLR</sequence>
<proteinExistence type="predicted"/>
<evidence type="ECO:0000313" key="1">
    <source>
        <dbReference type="EMBL" id="TWH70130.1"/>
    </source>
</evidence>
<organism evidence="1 2">
    <name type="scientific">Micromonospora olivasterospora</name>
    <dbReference type="NCBI Taxonomy" id="1880"/>
    <lineage>
        <taxon>Bacteria</taxon>
        <taxon>Bacillati</taxon>
        <taxon>Actinomycetota</taxon>
        <taxon>Actinomycetes</taxon>
        <taxon>Micromonosporales</taxon>
        <taxon>Micromonosporaceae</taxon>
        <taxon>Micromonospora</taxon>
    </lineage>
</organism>
<accession>A0A562IGR8</accession>
<dbReference type="AlphaFoldDB" id="A0A562IGR8"/>
<dbReference type="RefSeq" id="WP_145776492.1">
    <property type="nucleotide sequence ID" value="NZ_BAAATQ010000219.1"/>
</dbReference>
<dbReference type="OrthoDB" id="3396211at2"/>
<evidence type="ECO:0000313" key="2">
    <source>
        <dbReference type="Proteomes" id="UP000319825"/>
    </source>
</evidence>
<name>A0A562IGR8_MICOL</name>
<reference evidence="1 2" key="1">
    <citation type="submission" date="2019-07" db="EMBL/GenBank/DDBJ databases">
        <title>R&amp;d 2014.</title>
        <authorList>
            <person name="Klenk H.-P."/>
        </authorList>
    </citation>
    <scope>NUCLEOTIDE SEQUENCE [LARGE SCALE GENOMIC DNA]</scope>
    <source>
        <strain evidence="1 2">DSM 43868</strain>
    </source>
</reference>
<keyword evidence="2" id="KW-1185">Reference proteome</keyword>
<dbReference type="EMBL" id="VLKE01000001">
    <property type="protein sequence ID" value="TWH70130.1"/>
    <property type="molecule type" value="Genomic_DNA"/>
</dbReference>
<protein>
    <submittedName>
        <fullName evidence="1">Uncharacterized protein</fullName>
    </submittedName>
</protein>